<accession>A0ACC1S195</accession>
<organism evidence="1 2">
    <name type="scientific">Fusarium decemcellulare</name>
    <dbReference type="NCBI Taxonomy" id="57161"/>
    <lineage>
        <taxon>Eukaryota</taxon>
        <taxon>Fungi</taxon>
        <taxon>Dikarya</taxon>
        <taxon>Ascomycota</taxon>
        <taxon>Pezizomycotina</taxon>
        <taxon>Sordariomycetes</taxon>
        <taxon>Hypocreomycetidae</taxon>
        <taxon>Hypocreales</taxon>
        <taxon>Nectriaceae</taxon>
        <taxon>Fusarium</taxon>
        <taxon>Fusarium decemcellulare species complex</taxon>
    </lineage>
</organism>
<keyword evidence="2" id="KW-1185">Reference proteome</keyword>
<dbReference type="EMBL" id="JANRMS010001260">
    <property type="protein sequence ID" value="KAJ3529682.1"/>
    <property type="molecule type" value="Genomic_DNA"/>
</dbReference>
<evidence type="ECO:0000313" key="1">
    <source>
        <dbReference type="EMBL" id="KAJ3529682.1"/>
    </source>
</evidence>
<dbReference type="Proteomes" id="UP001148629">
    <property type="component" value="Unassembled WGS sequence"/>
</dbReference>
<reference evidence="1" key="1">
    <citation type="submission" date="2022-08" db="EMBL/GenBank/DDBJ databases">
        <title>Genome Sequence of Fusarium decemcellulare.</title>
        <authorList>
            <person name="Buettner E."/>
        </authorList>
    </citation>
    <scope>NUCLEOTIDE SEQUENCE</scope>
    <source>
        <strain evidence="1">Babe19</strain>
    </source>
</reference>
<evidence type="ECO:0000313" key="2">
    <source>
        <dbReference type="Proteomes" id="UP001148629"/>
    </source>
</evidence>
<sequence length="389" mass="42920">MALGRLIGVVVLAAIAQFVYERAGVLSLFYKNVPARLPRINTFGSHEILFEDKMRSCEDALLIEEHHLAIIACDAGRERWNAVMGVFVPGDVVSADIWAYDYTKPSTEALTRVKVENFASAQDFHSLGLAYDQETSTLFVASHAKAGPRIELFKLDIQSLTATHIRTVQHPLLHAPNAIALINSKEFYVSNAHAFPATRNKILNLLETYLSPPTGTVVHVSLEDSKPQAQVVAKVPFANGIHILNSTTIAVSATSRASVWFFNTETRTSWKQTSTLRLPFLPDNLSESDGKLLITGHPFVPLVTKFAHTSHICNDPKELERADQSMKDYCATRVATSQVSEWSEAEGLKHLYIGTEYPTSCTAVRDAKRGVGIVTGLYANGILVWKDSK</sequence>
<comment type="caution">
    <text evidence="1">The sequence shown here is derived from an EMBL/GenBank/DDBJ whole genome shotgun (WGS) entry which is preliminary data.</text>
</comment>
<gene>
    <name evidence="1" type="ORF">NM208_g9650</name>
</gene>
<name>A0ACC1S195_9HYPO</name>
<protein>
    <submittedName>
        <fullName evidence="1">Uncharacterized protein</fullName>
    </submittedName>
</protein>
<proteinExistence type="predicted"/>